<evidence type="ECO:0000256" key="1">
    <source>
        <dbReference type="ARBA" id="ARBA00001933"/>
    </source>
</evidence>
<comment type="pathway">
    <text evidence="5 8">Amino-acid biosynthesis; L-lysine biosynthesis via DAP pathway; L-lysine from DL-2,6-diaminopimelate: step 1/1.</text>
</comment>
<dbReference type="PANTHER" id="PTHR43727:SF2">
    <property type="entry name" value="GROUP IV DECARBOXYLASE"/>
    <property type="match status" value="1"/>
</dbReference>
<evidence type="ECO:0000313" key="11">
    <source>
        <dbReference type="EMBL" id="MCQ8186352.1"/>
    </source>
</evidence>
<evidence type="ECO:0000313" key="12">
    <source>
        <dbReference type="Proteomes" id="UP001142610"/>
    </source>
</evidence>
<feature type="modified residue" description="N6-(pyridoxal phosphate)lysine" evidence="5 7">
    <location>
        <position position="59"/>
    </location>
</feature>
<dbReference type="InterPro" id="IPR022643">
    <property type="entry name" value="De-COase2_C"/>
</dbReference>
<keyword evidence="3 5" id="KW-0663">Pyridoxal phosphate</keyword>
<keyword evidence="4 5" id="KW-0456">Lyase</keyword>
<accession>A0A9X2LD49</accession>
<feature type="binding site" evidence="5">
    <location>
        <position position="316"/>
    </location>
    <ligand>
        <name>substrate</name>
    </ligand>
</feature>
<feature type="binding site" evidence="5">
    <location>
        <begin position="273"/>
        <end position="276"/>
    </location>
    <ligand>
        <name>pyridoxal 5'-phosphate</name>
        <dbReference type="ChEBI" id="CHEBI:597326"/>
    </ligand>
</feature>
<dbReference type="AlphaFoldDB" id="A0A9X2LD49"/>
<keyword evidence="5 8" id="KW-0457">Lysine biosynthesis</keyword>
<evidence type="ECO:0000256" key="8">
    <source>
        <dbReference type="RuleBase" id="RU003738"/>
    </source>
</evidence>
<dbReference type="SUPFAM" id="SSF51419">
    <property type="entry name" value="PLP-binding barrel"/>
    <property type="match status" value="1"/>
</dbReference>
<feature type="binding site" evidence="5">
    <location>
        <position position="371"/>
    </location>
    <ligand>
        <name>pyridoxal 5'-phosphate</name>
        <dbReference type="ChEBI" id="CHEBI:597326"/>
    </ligand>
</feature>
<dbReference type="RefSeq" id="WP_256620263.1">
    <property type="nucleotide sequence ID" value="NZ_JANIBC010000017.1"/>
</dbReference>
<protein>
    <recommendedName>
        <fullName evidence="5 6">Diaminopimelate decarboxylase</fullName>
        <shortName evidence="5">DAP decarboxylase</shortName>
        <shortName evidence="5">DAPDC</shortName>
        <ecNumber evidence="5 6">4.1.1.20</ecNumber>
    </recommendedName>
</protein>
<dbReference type="Pfam" id="PF00278">
    <property type="entry name" value="Orn_DAP_Arg_deC"/>
    <property type="match status" value="1"/>
</dbReference>
<gene>
    <name evidence="5 11" type="primary">lysA</name>
    <name evidence="11" type="ORF">NOG11_13270</name>
</gene>
<dbReference type="Proteomes" id="UP001142610">
    <property type="component" value="Unassembled WGS sequence"/>
</dbReference>
<dbReference type="Gene3D" id="2.40.37.10">
    <property type="entry name" value="Lyase, Ornithine Decarboxylase, Chain A, domain 1"/>
    <property type="match status" value="1"/>
</dbReference>
<comment type="caution">
    <text evidence="11">The sequence shown here is derived from an EMBL/GenBank/DDBJ whole genome shotgun (WGS) entry which is preliminary data.</text>
</comment>
<comment type="subunit">
    <text evidence="5">Homodimer.</text>
</comment>
<keyword evidence="12" id="KW-1185">Reference proteome</keyword>
<sequence length="412" mass="44215">MHHFQYQNGALHAEEVPLARIAEEVGTPVYVYSAATLRRHASVFREAFPADTVTAFSVKALSNLHVLKLLASEGLGADVVSVGELERALRAGMKPDQIVFSGVGKRREELRAALRARILQFNVESEAELRTLSEVAEEEGIEASVALRINPDVDALTLPGISTGKKDDKFGIPWERALETYTLARDLPGLKPDGLDFHIGSQITSLGPFERAAERAASLVRELRGAGFDIRRLDLGGGLGIPYADGDQPPLPSAYAEAVTKITAGLDVQLIFEPGRVIAGNAGVLLTSVVLTKHQTTKNFVVVDAAMNDLIRPALYGATHRLLPVAQKEGDPSAYALVGPVCESTDKFTDAAMLADPQAGDLLAFGTAGAYGAVQASQYNTRPLVPEVLVDGGSYKVIRRRPTLDEMLALEE</sequence>
<evidence type="ECO:0000256" key="2">
    <source>
        <dbReference type="ARBA" id="ARBA00022793"/>
    </source>
</evidence>
<organism evidence="11 12">
    <name type="scientific">Parvularcula maris</name>
    <dbReference type="NCBI Taxonomy" id="2965077"/>
    <lineage>
        <taxon>Bacteria</taxon>
        <taxon>Pseudomonadati</taxon>
        <taxon>Pseudomonadota</taxon>
        <taxon>Alphaproteobacteria</taxon>
        <taxon>Parvularculales</taxon>
        <taxon>Parvularculaceae</taxon>
        <taxon>Parvularcula</taxon>
    </lineage>
</organism>
<evidence type="ECO:0000256" key="7">
    <source>
        <dbReference type="PIRSR" id="PIRSR600183-50"/>
    </source>
</evidence>
<dbReference type="InterPro" id="IPR022644">
    <property type="entry name" value="De-COase2_N"/>
</dbReference>
<dbReference type="Pfam" id="PF02784">
    <property type="entry name" value="Orn_Arg_deC_N"/>
    <property type="match status" value="1"/>
</dbReference>
<dbReference type="PRINTS" id="PR01179">
    <property type="entry name" value="ODADCRBXLASE"/>
</dbReference>
<dbReference type="PRINTS" id="PR01181">
    <property type="entry name" value="DAPDCRBXLASE"/>
</dbReference>
<feature type="domain" description="Orn/DAP/Arg decarboxylase 2 C-terminal" evidence="9">
    <location>
        <begin position="30"/>
        <end position="369"/>
    </location>
</feature>
<dbReference type="InterPro" id="IPR000183">
    <property type="entry name" value="Orn/DAP/Arg_de-COase"/>
</dbReference>
<comment type="cofactor">
    <cofactor evidence="1 5 7 8">
        <name>pyridoxal 5'-phosphate</name>
        <dbReference type="ChEBI" id="CHEBI:597326"/>
    </cofactor>
</comment>
<evidence type="ECO:0000256" key="6">
    <source>
        <dbReference type="NCBIfam" id="TIGR01048"/>
    </source>
</evidence>
<dbReference type="CDD" id="cd06828">
    <property type="entry name" value="PLPDE_III_DapDC"/>
    <property type="match status" value="1"/>
</dbReference>
<proteinExistence type="inferred from homology"/>
<dbReference type="PANTHER" id="PTHR43727">
    <property type="entry name" value="DIAMINOPIMELATE DECARBOXYLASE"/>
    <property type="match status" value="1"/>
</dbReference>
<name>A0A9X2LD49_9PROT</name>
<feature type="binding site" evidence="5">
    <location>
        <position position="343"/>
    </location>
    <ligand>
        <name>substrate</name>
    </ligand>
</feature>
<comment type="catalytic activity">
    <reaction evidence="5 8">
        <text>meso-2,6-diaminopimelate + H(+) = L-lysine + CO2</text>
        <dbReference type="Rhea" id="RHEA:15101"/>
        <dbReference type="ChEBI" id="CHEBI:15378"/>
        <dbReference type="ChEBI" id="CHEBI:16526"/>
        <dbReference type="ChEBI" id="CHEBI:32551"/>
        <dbReference type="ChEBI" id="CHEBI:57791"/>
        <dbReference type="EC" id="4.1.1.20"/>
    </reaction>
</comment>
<dbReference type="FunFam" id="3.20.20.10:FF:000003">
    <property type="entry name" value="Diaminopimelate decarboxylase"/>
    <property type="match status" value="1"/>
</dbReference>
<dbReference type="InterPro" id="IPR022657">
    <property type="entry name" value="De-COase2_CS"/>
</dbReference>
<evidence type="ECO:0000256" key="4">
    <source>
        <dbReference type="ARBA" id="ARBA00023239"/>
    </source>
</evidence>
<keyword evidence="2 5" id="KW-0210">Decarboxylase</keyword>
<dbReference type="SUPFAM" id="SSF50621">
    <property type="entry name" value="Alanine racemase C-terminal domain-like"/>
    <property type="match status" value="1"/>
</dbReference>
<feature type="binding site" evidence="5">
    <location>
        <position position="371"/>
    </location>
    <ligand>
        <name>substrate</name>
    </ligand>
</feature>
<dbReference type="InterPro" id="IPR029066">
    <property type="entry name" value="PLP-binding_barrel"/>
</dbReference>
<keyword evidence="5" id="KW-0028">Amino-acid biosynthesis</keyword>
<dbReference type="HAMAP" id="MF_02120">
    <property type="entry name" value="LysA"/>
    <property type="match status" value="1"/>
</dbReference>
<feature type="active site" description="Proton donor" evidence="7">
    <location>
        <position position="342"/>
    </location>
</feature>
<dbReference type="Gene3D" id="3.20.20.10">
    <property type="entry name" value="Alanine racemase"/>
    <property type="match status" value="1"/>
</dbReference>
<comment type="function">
    <text evidence="5">Specifically catalyzes the decarboxylation of meso-diaminopimelate (meso-DAP) to L-lysine.</text>
</comment>
<dbReference type="PROSITE" id="PS00879">
    <property type="entry name" value="ODR_DC_2_2"/>
    <property type="match status" value="1"/>
</dbReference>
<evidence type="ECO:0000256" key="5">
    <source>
        <dbReference type="HAMAP-Rule" id="MF_02120"/>
    </source>
</evidence>
<comment type="similarity">
    <text evidence="5">Belongs to the Orn/Lys/Arg decarboxylase class-II family. LysA subfamily.</text>
</comment>
<dbReference type="GO" id="GO:0009089">
    <property type="term" value="P:lysine biosynthetic process via diaminopimelate"/>
    <property type="evidence" value="ECO:0007669"/>
    <property type="project" value="UniProtKB-UniRule"/>
</dbReference>
<dbReference type="GO" id="GO:0030170">
    <property type="term" value="F:pyridoxal phosphate binding"/>
    <property type="evidence" value="ECO:0007669"/>
    <property type="project" value="UniProtKB-UniRule"/>
</dbReference>
<feature type="binding site" evidence="5">
    <location>
        <position position="312"/>
    </location>
    <ligand>
        <name>substrate</name>
    </ligand>
</feature>
<dbReference type="NCBIfam" id="TIGR01048">
    <property type="entry name" value="lysA"/>
    <property type="match status" value="1"/>
</dbReference>
<feature type="domain" description="Orn/DAP/Arg decarboxylase 2 N-terminal" evidence="10">
    <location>
        <begin position="36"/>
        <end position="279"/>
    </location>
</feature>
<dbReference type="InterPro" id="IPR009006">
    <property type="entry name" value="Ala_racemase/Decarboxylase_C"/>
</dbReference>
<evidence type="ECO:0000256" key="3">
    <source>
        <dbReference type="ARBA" id="ARBA00022898"/>
    </source>
</evidence>
<feature type="binding site" evidence="5">
    <location>
        <position position="276"/>
    </location>
    <ligand>
        <name>substrate</name>
    </ligand>
</feature>
<reference evidence="11" key="1">
    <citation type="submission" date="2022-07" db="EMBL/GenBank/DDBJ databases">
        <title>Parvularcula maris sp. nov., an algicidal bacterium isolated from seawater.</title>
        <authorList>
            <person name="Li F."/>
        </authorList>
    </citation>
    <scope>NUCLEOTIDE SEQUENCE</scope>
    <source>
        <strain evidence="11">BGMRC 0090</strain>
    </source>
</reference>
<evidence type="ECO:0000259" key="10">
    <source>
        <dbReference type="Pfam" id="PF02784"/>
    </source>
</evidence>
<evidence type="ECO:0000259" key="9">
    <source>
        <dbReference type="Pfam" id="PF00278"/>
    </source>
</evidence>
<dbReference type="EMBL" id="JANIBC010000017">
    <property type="protein sequence ID" value="MCQ8186352.1"/>
    <property type="molecule type" value="Genomic_DNA"/>
</dbReference>
<feature type="binding site" evidence="5">
    <location>
        <position position="238"/>
    </location>
    <ligand>
        <name>pyridoxal 5'-phosphate</name>
        <dbReference type="ChEBI" id="CHEBI:597326"/>
    </ligand>
</feature>
<dbReference type="GO" id="GO:0008836">
    <property type="term" value="F:diaminopimelate decarboxylase activity"/>
    <property type="evidence" value="ECO:0007669"/>
    <property type="project" value="UniProtKB-UniRule"/>
</dbReference>
<dbReference type="InterPro" id="IPR002986">
    <property type="entry name" value="DAP_deCOOHase_LysA"/>
</dbReference>
<dbReference type="EC" id="4.1.1.20" evidence="5 6"/>